<dbReference type="EMBL" id="KN836207">
    <property type="protein sequence ID" value="KIK32523.1"/>
    <property type="molecule type" value="Genomic_DNA"/>
</dbReference>
<protein>
    <submittedName>
        <fullName evidence="1">Uncharacterized protein</fullName>
    </submittedName>
</protein>
<name>A0A0D0AKW6_9AGAM</name>
<dbReference type="AlphaFoldDB" id="A0A0D0AKW6"/>
<dbReference type="InParanoid" id="A0A0D0AKW6"/>
<dbReference type="STRING" id="930992.A0A0D0AKW6"/>
<organism evidence="1 2">
    <name type="scientific">Suillus luteus UH-Slu-Lm8-n1</name>
    <dbReference type="NCBI Taxonomy" id="930992"/>
    <lineage>
        <taxon>Eukaryota</taxon>
        <taxon>Fungi</taxon>
        <taxon>Dikarya</taxon>
        <taxon>Basidiomycota</taxon>
        <taxon>Agaricomycotina</taxon>
        <taxon>Agaricomycetes</taxon>
        <taxon>Agaricomycetidae</taxon>
        <taxon>Boletales</taxon>
        <taxon>Suillineae</taxon>
        <taxon>Suillaceae</taxon>
        <taxon>Suillus</taxon>
    </lineage>
</organism>
<keyword evidence="2" id="KW-1185">Reference proteome</keyword>
<feature type="non-terminal residue" evidence="1">
    <location>
        <position position="1"/>
    </location>
</feature>
<evidence type="ECO:0000313" key="2">
    <source>
        <dbReference type="Proteomes" id="UP000054485"/>
    </source>
</evidence>
<evidence type="ECO:0000313" key="1">
    <source>
        <dbReference type="EMBL" id="KIK32523.1"/>
    </source>
</evidence>
<dbReference type="Proteomes" id="UP000054485">
    <property type="component" value="Unassembled WGS sequence"/>
</dbReference>
<accession>A0A0D0AKW6</accession>
<sequence length="255" mass="28277">VDRSDEISQIVLFLCVACRVVMGVSRSSCDLIIKIISVVLFLAFRRSDGSLSSSHENILQQIPLTSDGAEAKFHLTGKTIAYAVCSCHCTYPPTYAPGSTTARYPERCIHCPTPRTKCGDALLVGPEGERRPKKTFMYHDFKDYLSGLLSRRDVEAVMDEACDDLMDSINSPLPPFVKNPFEAQFLRSFGGPKPDTLFINRGEEGRYAFALHVDFFNPEGMNVRGPSTSCGIISMACLNLPLDIRYKPENMYLAG</sequence>
<feature type="non-terminal residue" evidence="1">
    <location>
        <position position="255"/>
    </location>
</feature>
<dbReference type="OrthoDB" id="3269221at2759"/>
<reference evidence="1 2" key="1">
    <citation type="submission" date="2014-04" db="EMBL/GenBank/DDBJ databases">
        <authorList>
            <consortium name="DOE Joint Genome Institute"/>
            <person name="Kuo A."/>
            <person name="Ruytinx J."/>
            <person name="Rineau F."/>
            <person name="Colpaert J."/>
            <person name="Kohler A."/>
            <person name="Nagy L.G."/>
            <person name="Floudas D."/>
            <person name="Copeland A."/>
            <person name="Barry K.W."/>
            <person name="Cichocki N."/>
            <person name="Veneault-Fourrey C."/>
            <person name="LaButti K."/>
            <person name="Lindquist E.A."/>
            <person name="Lipzen A."/>
            <person name="Lundell T."/>
            <person name="Morin E."/>
            <person name="Murat C."/>
            <person name="Sun H."/>
            <person name="Tunlid A."/>
            <person name="Henrissat B."/>
            <person name="Grigoriev I.V."/>
            <person name="Hibbett D.S."/>
            <person name="Martin F."/>
            <person name="Nordberg H.P."/>
            <person name="Cantor M.N."/>
            <person name="Hua S.X."/>
        </authorList>
    </citation>
    <scope>NUCLEOTIDE SEQUENCE [LARGE SCALE GENOMIC DNA]</scope>
    <source>
        <strain evidence="1 2">UH-Slu-Lm8-n1</strain>
    </source>
</reference>
<gene>
    <name evidence="1" type="ORF">CY34DRAFT_43352</name>
</gene>
<dbReference type="HOGENOM" id="CLU_030973_0_0_1"/>
<reference evidence="2" key="2">
    <citation type="submission" date="2015-01" db="EMBL/GenBank/DDBJ databases">
        <title>Evolutionary Origins and Diversification of the Mycorrhizal Mutualists.</title>
        <authorList>
            <consortium name="DOE Joint Genome Institute"/>
            <consortium name="Mycorrhizal Genomics Consortium"/>
            <person name="Kohler A."/>
            <person name="Kuo A."/>
            <person name="Nagy L.G."/>
            <person name="Floudas D."/>
            <person name="Copeland A."/>
            <person name="Barry K.W."/>
            <person name="Cichocki N."/>
            <person name="Veneault-Fourrey C."/>
            <person name="LaButti K."/>
            <person name="Lindquist E.A."/>
            <person name="Lipzen A."/>
            <person name="Lundell T."/>
            <person name="Morin E."/>
            <person name="Murat C."/>
            <person name="Riley R."/>
            <person name="Ohm R."/>
            <person name="Sun H."/>
            <person name="Tunlid A."/>
            <person name="Henrissat B."/>
            <person name="Grigoriev I.V."/>
            <person name="Hibbett D.S."/>
            <person name="Martin F."/>
        </authorList>
    </citation>
    <scope>NUCLEOTIDE SEQUENCE [LARGE SCALE GENOMIC DNA]</scope>
    <source>
        <strain evidence="2">UH-Slu-Lm8-n1</strain>
    </source>
</reference>
<proteinExistence type="predicted"/>